<dbReference type="AlphaFoldDB" id="A0A918JR55"/>
<proteinExistence type="predicted"/>
<evidence type="ECO:0000313" key="2">
    <source>
        <dbReference type="Proteomes" id="UP000631300"/>
    </source>
</evidence>
<evidence type="ECO:0008006" key="3">
    <source>
        <dbReference type="Google" id="ProtNLM"/>
    </source>
</evidence>
<gene>
    <name evidence="1" type="ORF">GCM10007391_31640</name>
</gene>
<organism evidence="1 2">
    <name type="scientific">Alteromonas halophila</name>
    <dbReference type="NCBI Taxonomy" id="516698"/>
    <lineage>
        <taxon>Bacteria</taxon>
        <taxon>Pseudomonadati</taxon>
        <taxon>Pseudomonadota</taxon>
        <taxon>Gammaproteobacteria</taxon>
        <taxon>Alteromonadales</taxon>
        <taxon>Alteromonadaceae</taxon>
        <taxon>Alteromonas/Salinimonas group</taxon>
        <taxon>Alteromonas</taxon>
    </lineage>
</organism>
<name>A0A918JR55_9ALTE</name>
<evidence type="ECO:0000313" key="1">
    <source>
        <dbReference type="EMBL" id="GGW95071.1"/>
    </source>
</evidence>
<keyword evidence="2" id="KW-1185">Reference proteome</keyword>
<protein>
    <recommendedName>
        <fullName evidence="3">YfcL family protein</fullName>
    </recommendedName>
</protein>
<dbReference type="Proteomes" id="UP000631300">
    <property type="component" value="Unassembled WGS sequence"/>
</dbReference>
<dbReference type="EMBL" id="BMXP01000011">
    <property type="protein sequence ID" value="GGW95071.1"/>
    <property type="molecule type" value="Genomic_DNA"/>
</dbReference>
<reference evidence="1" key="2">
    <citation type="submission" date="2020-09" db="EMBL/GenBank/DDBJ databases">
        <authorList>
            <person name="Sun Q."/>
            <person name="Kim S."/>
        </authorList>
    </citation>
    <scope>NUCLEOTIDE SEQUENCE</scope>
    <source>
        <strain evidence="1">KCTC 22164</strain>
    </source>
</reference>
<dbReference type="InterPro" id="IPR014987">
    <property type="entry name" value="UPF_YfcL"/>
</dbReference>
<comment type="caution">
    <text evidence="1">The sequence shown here is derived from an EMBL/GenBank/DDBJ whole genome shotgun (WGS) entry which is preliminary data.</text>
</comment>
<accession>A0A918JR55</accession>
<dbReference type="RefSeq" id="WP_229805209.1">
    <property type="nucleotide sequence ID" value="NZ_BMXP01000011.1"/>
</dbReference>
<sequence>MHAAPQSLIDEITKIEAQLDDVVNHGSDDDLFIASYLQGHFMVVARPLEVETDASVEDLDEGMRKSFTTAFRNRELEEADQDKVLALWQRLRG</sequence>
<reference evidence="1" key="1">
    <citation type="journal article" date="2014" name="Int. J. Syst. Evol. Microbiol.">
        <title>Complete genome sequence of Corynebacterium casei LMG S-19264T (=DSM 44701T), isolated from a smear-ripened cheese.</title>
        <authorList>
            <consortium name="US DOE Joint Genome Institute (JGI-PGF)"/>
            <person name="Walter F."/>
            <person name="Albersmeier A."/>
            <person name="Kalinowski J."/>
            <person name="Ruckert C."/>
        </authorList>
    </citation>
    <scope>NUCLEOTIDE SEQUENCE</scope>
    <source>
        <strain evidence="1">KCTC 22164</strain>
    </source>
</reference>
<dbReference type="Pfam" id="PF08891">
    <property type="entry name" value="YfcL"/>
    <property type="match status" value="1"/>
</dbReference>